<keyword evidence="3" id="KW-1185">Reference proteome</keyword>
<evidence type="ECO:0000313" key="2">
    <source>
        <dbReference type="EMBL" id="OQS55854.1"/>
    </source>
</evidence>
<dbReference type="Proteomes" id="UP000192758">
    <property type="component" value="Unassembled WGS sequence"/>
</dbReference>
<accession>A0A1W0E9C3</accession>
<protein>
    <submittedName>
        <fullName evidence="2">Uncharacterized protein</fullName>
    </submittedName>
</protein>
<proteinExistence type="predicted"/>
<name>A0A1W0E9C3_9MICR</name>
<organism evidence="2 3">
    <name type="scientific">Ecytonucleospora hepatopenaei</name>
    <dbReference type="NCBI Taxonomy" id="646526"/>
    <lineage>
        <taxon>Eukaryota</taxon>
        <taxon>Fungi</taxon>
        <taxon>Fungi incertae sedis</taxon>
        <taxon>Microsporidia</taxon>
        <taxon>Enterocytozoonidae</taxon>
        <taxon>Ecytonucleospora</taxon>
    </lineage>
</organism>
<evidence type="ECO:0000256" key="1">
    <source>
        <dbReference type="SAM" id="Coils"/>
    </source>
</evidence>
<feature type="coiled-coil region" evidence="1">
    <location>
        <begin position="9"/>
        <end position="43"/>
    </location>
</feature>
<keyword evidence="1" id="KW-0175">Coiled coil</keyword>
<gene>
    <name evidence="2" type="ORF">EHP00_2348</name>
</gene>
<comment type="caution">
    <text evidence="2">The sequence shown here is derived from an EMBL/GenBank/DDBJ whole genome shotgun (WGS) entry which is preliminary data.</text>
</comment>
<dbReference type="EMBL" id="MNPJ01000001">
    <property type="protein sequence ID" value="OQS55854.1"/>
    <property type="molecule type" value="Genomic_DNA"/>
</dbReference>
<evidence type="ECO:0000313" key="3">
    <source>
        <dbReference type="Proteomes" id="UP000192758"/>
    </source>
</evidence>
<sequence>MSDNTNMNTSECIIKLEDLKEKCKELENDIDALVSLAKETENLDNNINKFLK</sequence>
<reference evidence="2 3" key="1">
    <citation type="journal article" date="2017" name="Environ. Microbiol.">
        <title>Decay of the glycolytic pathway and adaptation to intranuclear parasitism within Enterocytozoonidae microsporidia.</title>
        <authorList>
            <person name="Wiredu Boakye D."/>
            <person name="Jaroenlak P."/>
            <person name="Prachumwat A."/>
            <person name="Williams T.A."/>
            <person name="Bateman K.S."/>
            <person name="Itsathitphaisarn O."/>
            <person name="Sritunyalucksana K."/>
            <person name="Paszkiewicz K.H."/>
            <person name="Moore K.A."/>
            <person name="Stentiford G.D."/>
            <person name="Williams B.A."/>
        </authorList>
    </citation>
    <scope>NUCLEOTIDE SEQUENCE [LARGE SCALE GENOMIC DNA]</scope>
    <source>
        <strain evidence="2 3">TH1</strain>
    </source>
</reference>
<dbReference type="AlphaFoldDB" id="A0A1W0E9C3"/>
<dbReference type="VEuPathDB" id="MicrosporidiaDB:EHP00_2348"/>